<feature type="transmembrane region" description="Helical" evidence="1">
    <location>
        <begin position="140"/>
        <end position="159"/>
    </location>
</feature>
<evidence type="ECO:0000313" key="3">
    <source>
        <dbReference type="Proteomes" id="UP001209076"/>
    </source>
</evidence>
<keyword evidence="1" id="KW-0812">Transmembrane</keyword>
<protein>
    <submittedName>
        <fullName evidence="2">Uncharacterized protein</fullName>
    </submittedName>
</protein>
<name>A0ABT2PWN5_9MOLU</name>
<feature type="transmembrane region" description="Helical" evidence="1">
    <location>
        <begin position="20"/>
        <end position="38"/>
    </location>
</feature>
<sequence length="164" mass="19417">MKRLLYALKEPFIPADMKRFLLEGFLASIVFGGFIGALDFYLENYFNSILAIFTYLILYFFLSNRLYRSFSQYHIAYSILAIFFLLLSEYMMGLTANLLIIQLITGNATTVFSNFWSAIAILNPLIYFSYFWVWLPNFDVILNNILQILFTIYFSYSIYQMMKR</sequence>
<dbReference type="EMBL" id="JAOEGN010000013">
    <property type="protein sequence ID" value="MCU0105371.1"/>
    <property type="molecule type" value="Genomic_DNA"/>
</dbReference>
<proteinExistence type="predicted"/>
<keyword evidence="3" id="KW-1185">Reference proteome</keyword>
<gene>
    <name evidence="2" type="ORF">N7603_06850</name>
</gene>
<feature type="transmembrane region" description="Helical" evidence="1">
    <location>
        <begin position="74"/>
        <end position="103"/>
    </location>
</feature>
<organism evidence="2 3">
    <name type="scientific">Paracholeplasma vituli</name>
    <dbReference type="NCBI Taxonomy" id="69473"/>
    <lineage>
        <taxon>Bacteria</taxon>
        <taxon>Bacillati</taxon>
        <taxon>Mycoplasmatota</taxon>
        <taxon>Mollicutes</taxon>
        <taxon>Acholeplasmatales</taxon>
        <taxon>Acholeplasmataceae</taxon>
        <taxon>Paracholeplasma</taxon>
    </lineage>
</organism>
<dbReference type="Proteomes" id="UP001209076">
    <property type="component" value="Unassembled WGS sequence"/>
</dbReference>
<keyword evidence="1" id="KW-1133">Transmembrane helix</keyword>
<keyword evidence="1" id="KW-0472">Membrane</keyword>
<feature type="transmembrane region" description="Helical" evidence="1">
    <location>
        <begin position="115"/>
        <end position="133"/>
    </location>
</feature>
<accession>A0ABT2PWN5</accession>
<reference evidence="3" key="1">
    <citation type="submission" date="2023-07" db="EMBL/GenBank/DDBJ databases">
        <title>Novel Mycoplasma species identified in domestic and wild animals.</title>
        <authorList>
            <person name="Volokhov D.V."/>
            <person name="Furtak V.A."/>
            <person name="Zagorodnyaya T.A."/>
        </authorList>
    </citation>
    <scope>NUCLEOTIDE SEQUENCE [LARGE SCALE GENOMIC DNA]</scope>
    <source>
        <strain evidence="3">92-19</strain>
    </source>
</reference>
<comment type="caution">
    <text evidence="2">The sequence shown here is derived from an EMBL/GenBank/DDBJ whole genome shotgun (WGS) entry which is preliminary data.</text>
</comment>
<feature type="transmembrane region" description="Helical" evidence="1">
    <location>
        <begin position="44"/>
        <end position="62"/>
    </location>
</feature>
<evidence type="ECO:0000313" key="2">
    <source>
        <dbReference type="EMBL" id="MCU0105371.1"/>
    </source>
</evidence>
<dbReference type="RefSeq" id="WP_262096676.1">
    <property type="nucleotide sequence ID" value="NZ_JAOEGN010000013.1"/>
</dbReference>
<evidence type="ECO:0000256" key="1">
    <source>
        <dbReference type="SAM" id="Phobius"/>
    </source>
</evidence>